<dbReference type="InterPro" id="IPR055385">
    <property type="entry name" value="GpJ_HDII-ins2"/>
</dbReference>
<dbReference type="NCBIfam" id="NF040662">
    <property type="entry name" value="attach_TipJ_rel"/>
    <property type="match status" value="1"/>
</dbReference>
<feature type="domain" description="Tip attachment protein J" evidence="2">
    <location>
        <begin position="528"/>
        <end position="644"/>
    </location>
</feature>
<evidence type="ECO:0000259" key="3">
    <source>
        <dbReference type="Pfam" id="PF24801"/>
    </source>
</evidence>
<sequence length="1228" mass="131369">MEVSEVLAPSLVHMPHPLTPDGRSVFFAGFMVDETLGDYFKRHGVRLPHGSVSLSCNGIPVPSENWEHLIPQRGDTIVIRTVLEGGGGGIGKVLRTVALVAVAAFAPQLGAMAVSTFGGIGFAATVGSTGILIANGIAAAAIMIGGSLLVNALLPLPKASLGSTSYQSNSDTPTYSLSGGRNTARLYEPMLLCVGRHKVIPDMASTPYTEFVGDDQYLYQAFHFGLSDVTLSDFRIGDTSLDSFDDVTLQVSGPDGKTPMIAGNVDSVTVQDLTTDMGFIQRTTSIDTISIAIDVVTTVFYVNDDGAMDPRVVTFEMQYAPTGTQDWSYFAGGRVEISGASQKPIRRTYRIDVPRGQYDVKVRKLTGDRATSRESNALSWAQMRSYQADDADYTGQTRVGLRIRASSQLNGTIDQFSAIAQAVCPVWTGLEWVTQPTSNPAWWLLWWLRGKFINGRRVYGAGLPDSRIDIASLHEFSTYCIANGLTVNFVQGSAISIGAMADQIALCGDGSTTWQSGKLGVVWDAPNQPPVMQFGPFNIKRDSFQIEYNTENLADEIVINFTNPDKGWTTDQVRAKAPNVTSPTNPVTLDMTGYTNAALAGRKANLMAAGQYYHRRKVTWVSDLEGFVAQRGDVVVLSHDMTAWSYSGRLVGGDRYTMRLDRAVPLSATPGFLGIRFPDGTYKVFGVAGGAGTSDTLTLLSPMPATATEAGVEVQLPVPDEHPEMVPYDWAFFYDPLATPGKLVKVTAVIPQSGGEEVQIIATDEEPGYYAAASSGFDYVPPKQYSHLGGDVLSIGFKEILLDGSSGRGRVTISWTTGAPTRARVAVSLNGGSVTNYEVSESSLDVDAYTNDVVTVTVTPWSIVQLPSTAGKSARYVVQGALNPLPAPTGVSTVYRDQLTHIVWQPVVDVRQPDYEVRIGATWQVGVPVARTSIPDIVAVGDGTYWIASRHQMSSGTTIYSEPTSIVVAGSTLVRNVLVTRVEDPAWEGDLSGGAAINDGLLLLAGSGNVLAAEDVLSEINILEYGGIATSGAYTLSSAHRVNVGRIAPCQLIMKYGVYGVRSGDDILGMPNIFENLDVLGEALGAAVSATPQIAVALSDGVFGAWRDFVPGVYSGQYFTARMVLKSSDPTIKPVVDHFSFTVDMPDRLDTGTNVQVIASGLNVVFRTPFNAGPNDEPLPHIQVTLLSAQLGDQVVVSSPTLAGFSVQVLNATGAPVTRYINWSAQGY</sequence>
<dbReference type="Pfam" id="PF24801">
    <property type="entry name" value="FNIII-A_GpJ"/>
    <property type="match status" value="1"/>
</dbReference>
<dbReference type="InterPro" id="IPR032876">
    <property type="entry name" value="J_dom"/>
</dbReference>
<gene>
    <name evidence="4" type="ORF">PCO31010_00790</name>
</gene>
<evidence type="ECO:0000313" key="5">
    <source>
        <dbReference type="Proteomes" id="UP000343335"/>
    </source>
</evidence>
<proteinExistence type="predicted"/>
<protein>
    <submittedName>
        <fullName evidence="4">Uncharacterized protein</fullName>
    </submittedName>
</protein>
<keyword evidence="1" id="KW-0472">Membrane</keyword>
<keyword evidence="1" id="KW-0812">Transmembrane</keyword>
<evidence type="ECO:0000256" key="1">
    <source>
        <dbReference type="SAM" id="Phobius"/>
    </source>
</evidence>
<dbReference type="Proteomes" id="UP000343335">
    <property type="component" value="Unassembled WGS sequence"/>
</dbReference>
<reference evidence="4 5" key="1">
    <citation type="submission" date="2019-08" db="EMBL/GenBank/DDBJ databases">
        <authorList>
            <person name="Peeters C."/>
        </authorList>
    </citation>
    <scope>NUCLEOTIDE SEQUENCE [LARGE SCALE GENOMIC DNA]</scope>
    <source>
        <strain evidence="4 5">LMG 31010</strain>
    </source>
</reference>
<name>A0A5E4SG90_9BURK</name>
<evidence type="ECO:0000313" key="4">
    <source>
        <dbReference type="EMBL" id="VVD74325.1"/>
    </source>
</evidence>
<dbReference type="AlphaFoldDB" id="A0A5E4SG90"/>
<accession>A0A5E4SG90</accession>
<keyword evidence="1" id="KW-1133">Transmembrane helix</keyword>
<dbReference type="RefSeq" id="WP_150663047.1">
    <property type="nucleotide sequence ID" value="NZ_CABPSA010000001.1"/>
</dbReference>
<organism evidence="4 5">
    <name type="scientific">Pandoraea commovens</name>
    <dbReference type="NCBI Taxonomy" id="2508289"/>
    <lineage>
        <taxon>Bacteria</taxon>
        <taxon>Pseudomonadati</taxon>
        <taxon>Pseudomonadota</taxon>
        <taxon>Betaproteobacteria</taxon>
        <taxon>Burkholderiales</taxon>
        <taxon>Burkholderiaceae</taxon>
        <taxon>Pandoraea</taxon>
    </lineage>
</organism>
<feature type="transmembrane region" description="Helical" evidence="1">
    <location>
        <begin position="130"/>
        <end position="154"/>
    </location>
</feature>
<dbReference type="EMBL" id="CABPSA010000001">
    <property type="protein sequence ID" value="VVD74325.1"/>
    <property type="molecule type" value="Genomic_DNA"/>
</dbReference>
<feature type="transmembrane region" description="Helical" evidence="1">
    <location>
        <begin position="97"/>
        <end position="124"/>
    </location>
</feature>
<dbReference type="OrthoDB" id="8641246at2"/>
<dbReference type="Pfam" id="PF13550">
    <property type="entry name" value="Phage-tail_3"/>
    <property type="match status" value="1"/>
</dbReference>
<feature type="domain" description="Tip attachment protein J HDII-ins2" evidence="3">
    <location>
        <begin position="272"/>
        <end position="386"/>
    </location>
</feature>
<evidence type="ECO:0000259" key="2">
    <source>
        <dbReference type="Pfam" id="PF13550"/>
    </source>
</evidence>